<dbReference type="EMBL" id="JAVRJZ010000007">
    <property type="protein sequence ID" value="KAK2720421.1"/>
    <property type="molecule type" value="Genomic_DNA"/>
</dbReference>
<evidence type="ECO:0000313" key="2">
    <source>
        <dbReference type="Proteomes" id="UP001187531"/>
    </source>
</evidence>
<reference evidence="1" key="1">
    <citation type="submission" date="2023-07" db="EMBL/GenBank/DDBJ databases">
        <title>Chromosome-level genome assembly of Artemia franciscana.</title>
        <authorList>
            <person name="Jo E."/>
        </authorList>
    </citation>
    <scope>NUCLEOTIDE SEQUENCE</scope>
    <source>
        <tissue evidence="1">Whole body</tissue>
    </source>
</reference>
<gene>
    <name evidence="1" type="ORF">QYM36_004340</name>
</gene>
<protein>
    <submittedName>
        <fullName evidence="1">Uncharacterized protein</fullName>
    </submittedName>
</protein>
<name>A0AA88I9J5_ARTSF</name>
<organism evidence="1 2">
    <name type="scientific">Artemia franciscana</name>
    <name type="common">Brine shrimp</name>
    <name type="synonym">Artemia sanfranciscana</name>
    <dbReference type="NCBI Taxonomy" id="6661"/>
    <lineage>
        <taxon>Eukaryota</taxon>
        <taxon>Metazoa</taxon>
        <taxon>Ecdysozoa</taxon>
        <taxon>Arthropoda</taxon>
        <taxon>Crustacea</taxon>
        <taxon>Branchiopoda</taxon>
        <taxon>Anostraca</taxon>
        <taxon>Artemiidae</taxon>
        <taxon>Artemia</taxon>
    </lineage>
</organism>
<dbReference type="AlphaFoldDB" id="A0AA88I9J5"/>
<sequence>MVKKTSFGKKIDNEQYANIMKFLNEGKEATDKNSTFTNEKECVNKPTSPIKHLEKVFAKKEIFNLIPDDYYAQEGSEANLTSEDISLDDSDYYEEEENVEEMEQTFEEY</sequence>
<comment type="caution">
    <text evidence="1">The sequence shown here is derived from an EMBL/GenBank/DDBJ whole genome shotgun (WGS) entry which is preliminary data.</text>
</comment>
<dbReference type="Proteomes" id="UP001187531">
    <property type="component" value="Unassembled WGS sequence"/>
</dbReference>
<evidence type="ECO:0000313" key="1">
    <source>
        <dbReference type="EMBL" id="KAK2720421.1"/>
    </source>
</evidence>
<proteinExistence type="predicted"/>
<accession>A0AA88I9J5</accession>
<keyword evidence="2" id="KW-1185">Reference proteome</keyword>